<name>A0A8J3G5G0_9BACT</name>
<dbReference type="GO" id="GO:0046872">
    <property type="term" value="F:metal ion binding"/>
    <property type="evidence" value="ECO:0007669"/>
    <property type="project" value="InterPro"/>
</dbReference>
<accession>A0A8J3G5G0</accession>
<reference evidence="9" key="2">
    <citation type="submission" date="2020-09" db="EMBL/GenBank/DDBJ databases">
        <authorList>
            <person name="Sun Q."/>
            <person name="Kim S."/>
        </authorList>
    </citation>
    <scope>NUCLEOTIDE SEQUENCE</scope>
    <source>
        <strain evidence="9">KCTC 23224</strain>
    </source>
</reference>
<dbReference type="AlphaFoldDB" id="A0A8J3G5G0"/>
<keyword evidence="2 9" id="KW-0645">Protease</keyword>
<evidence type="ECO:0000256" key="1">
    <source>
        <dbReference type="ARBA" id="ARBA00007261"/>
    </source>
</evidence>
<evidence type="ECO:0000256" key="3">
    <source>
        <dbReference type="ARBA" id="ARBA00022801"/>
    </source>
</evidence>
<dbReference type="SUPFAM" id="SSF63411">
    <property type="entry name" value="LuxS/MPP-like metallohydrolase"/>
    <property type="match status" value="4"/>
</dbReference>
<dbReference type="InterPro" id="IPR011765">
    <property type="entry name" value="Pept_M16_N"/>
</dbReference>
<keyword evidence="10" id="KW-1185">Reference proteome</keyword>
<dbReference type="InterPro" id="IPR011249">
    <property type="entry name" value="Metalloenz_LuxS/M16"/>
</dbReference>
<dbReference type="InterPro" id="IPR007863">
    <property type="entry name" value="Peptidase_M16_C"/>
</dbReference>
<dbReference type="Gene3D" id="3.30.830.10">
    <property type="entry name" value="Metalloenzyme, LuxS/M16 peptidase-like"/>
    <property type="match status" value="4"/>
</dbReference>
<dbReference type="InterPro" id="IPR050626">
    <property type="entry name" value="Peptidase_M16"/>
</dbReference>
<feature type="domain" description="Peptidase M16 C-terminal" evidence="8">
    <location>
        <begin position="208"/>
        <end position="389"/>
    </location>
</feature>
<proteinExistence type="inferred from homology"/>
<dbReference type="GO" id="GO:0006508">
    <property type="term" value="P:proteolysis"/>
    <property type="evidence" value="ECO:0007669"/>
    <property type="project" value="UniProtKB-KW"/>
</dbReference>
<keyword evidence="4" id="KW-0862">Zinc</keyword>
<keyword evidence="6" id="KW-0732">Signal</keyword>
<keyword evidence="3" id="KW-0378">Hydrolase</keyword>
<evidence type="ECO:0000256" key="5">
    <source>
        <dbReference type="ARBA" id="ARBA00023049"/>
    </source>
</evidence>
<feature type="domain" description="Peptidase M16 N-terminal" evidence="7">
    <location>
        <begin position="51"/>
        <end position="171"/>
    </location>
</feature>
<feature type="signal peptide" evidence="6">
    <location>
        <begin position="1"/>
        <end position="22"/>
    </location>
</feature>
<sequence>MNFKKLGLLIGCFLIVQTFVFAQTDLQQEVPLDPRVRTGTLSNGLVYYIQQNPKPANKVELRLAVNAGSVLEDEDQLGLAHFTEHMAFNGTKNFEKNQLVSYLQSIGVSFGGDLNAYTGFDETVYILPIPSDDPEKLRSGFQVLADWAGGVLMNEEDIDGERGIIVEEWRTGQGYSQRMRDQYLPILLHNSQYADRLPIGKMEIVENFEYETIRRFYRDWYRPNNMAIVAVGDEDPDKLEALIKEFFSELTNPSNAPERIAFEVPEHEETFVAIVTDEEAPGIQLQLFYKHKALPTTTAQDYKNFLLRTIYSGMLSQRLDEIRQKPDAPFIFAGTGYGNFVRDLDYFSATAVVAPGKAAAGIQSLIEENERVAKHGFTQGELDRVKSSLLNSAERAYKEMDKAESRAIVGRYVNHYLEGRFAEGEALKYEFYKEILPQITLKEINALAKELVRDDNRVVVVMAPSSQSESLPSQEDVLALFDQVEQLDLLPYEEKLLADQLITNLPTPGKISEVVAHGPVEVQEFVLSNGARIFVKSTDFKNDEILFTIRGNGGVSMFGDKDHYSASYAGVMVNTMGVGDFSPSDLRKMLAGKTVSVTPNIGTYSQTISGATSPKDLETAMQLIHLYFTSPRKDAELFQVYVDNQKTQLASAQANPDFQFSVALNKLIANNNLRALSIYDPADLDKISVDRGLEIYRDRFGNAANFEFFFTGNIDIETFLPMVEQYFASLPGDVTNVDNFKDLGIRPPKGRSETIRVGTDEKSQVILFFSEEQAYDRALATDVSFLGEILTIKLIENLREEIGGVYGVGASGSMSNQPVGQLSFSISFPCSPDMVEKLTAAAWAEVKKIQEEGPTKEDLDKVKEKRRIAYQENLKRNNYWNGQIAAARQYDFPFESLLEAGKSIEAVTQERVQQIARQLLTKENLLEVIKLPLEK</sequence>
<comment type="caution">
    <text evidence="9">The sequence shown here is derived from an EMBL/GenBank/DDBJ whole genome shotgun (WGS) entry which is preliminary data.</text>
</comment>
<dbReference type="Pfam" id="PF00675">
    <property type="entry name" value="Peptidase_M16"/>
    <property type="match status" value="1"/>
</dbReference>
<dbReference type="Proteomes" id="UP000642809">
    <property type="component" value="Unassembled WGS sequence"/>
</dbReference>
<dbReference type="EMBL" id="BMYF01000011">
    <property type="protein sequence ID" value="GHB39370.1"/>
    <property type="molecule type" value="Genomic_DNA"/>
</dbReference>
<keyword evidence="5" id="KW-0482">Metalloprotease</keyword>
<reference evidence="9" key="1">
    <citation type="journal article" date="2014" name="Int. J. Syst. Evol. Microbiol.">
        <title>Complete genome sequence of Corynebacterium casei LMG S-19264T (=DSM 44701T), isolated from a smear-ripened cheese.</title>
        <authorList>
            <consortium name="US DOE Joint Genome Institute (JGI-PGF)"/>
            <person name="Walter F."/>
            <person name="Albersmeier A."/>
            <person name="Kalinowski J."/>
            <person name="Ruckert C."/>
        </authorList>
    </citation>
    <scope>NUCLEOTIDE SEQUENCE</scope>
    <source>
        <strain evidence="9">KCTC 23224</strain>
    </source>
</reference>
<evidence type="ECO:0000256" key="6">
    <source>
        <dbReference type="SAM" id="SignalP"/>
    </source>
</evidence>
<protein>
    <submittedName>
        <fullName evidence="9">Zinc protease</fullName>
    </submittedName>
</protein>
<evidence type="ECO:0000256" key="4">
    <source>
        <dbReference type="ARBA" id="ARBA00022833"/>
    </source>
</evidence>
<evidence type="ECO:0000259" key="8">
    <source>
        <dbReference type="Pfam" id="PF05193"/>
    </source>
</evidence>
<feature type="chain" id="PRO_5035146163" evidence="6">
    <location>
        <begin position="23"/>
        <end position="935"/>
    </location>
</feature>
<gene>
    <name evidence="9" type="ORF">GCM10008106_20730</name>
</gene>
<dbReference type="PANTHER" id="PTHR43690">
    <property type="entry name" value="NARDILYSIN"/>
    <property type="match status" value="1"/>
</dbReference>
<organism evidence="9 10">
    <name type="scientific">Mongoliitalea lutea</name>
    <dbReference type="NCBI Taxonomy" id="849756"/>
    <lineage>
        <taxon>Bacteria</taxon>
        <taxon>Pseudomonadati</taxon>
        <taxon>Bacteroidota</taxon>
        <taxon>Cytophagia</taxon>
        <taxon>Cytophagales</taxon>
        <taxon>Cyclobacteriaceae</taxon>
        <taxon>Mongoliitalea</taxon>
    </lineage>
</organism>
<dbReference type="RefSeq" id="WP_189581807.1">
    <property type="nucleotide sequence ID" value="NZ_BMYF01000011.1"/>
</dbReference>
<feature type="domain" description="Peptidase M16 C-terminal" evidence="8">
    <location>
        <begin position="697"/>
        <end position="864"/>
    </location>
</feature>
<evidence type="ECO:0000256" key="2">
    <source>
        <dbReference type="ARBA" id="ARBA00022670"/>
    </source>
</evidence>
<comment type="similarity">
    <text evidence="1">Belongs to the peptidase M16 family.</text>
</comment>
<evidence type="ECO:0000259" key="7">
    <source>
        <dbReference type="Pfam" id="PF00675"/>
    </source>
</evidence>
<dbReference type="Pfam" id="PF05193">
    <property type="entry name" value="Peptidase_M16_C"/>
    <property type="match status" value="2"/>
</dbReference>
<evidence type="ECO:0000313" key="9">
    <source>
        <dbReference type="EMBL" id="GHB39370.1"/>
    </source>
</evidence>
<dbReference type="GO" id="GO:0008237">
    <property type="term" value="F:metallopeptidase activity"/>
    <property type="evidence" value="ECO:0007669"/>
    <property type="project" value="UniProtKB-KW"/>
</dbReference>
<dbReference type="PANTHER" id="PTHR43690:SF34">
    <property type="entry name" value="ZINC PROTEASE PQQL-LIKE"/>
    <property type="match status" value="1"/>
</dbReference>
<evidence type="ECO:0000313" key="10">
    <source>
        <dbReference type="Proteomes" id="UP000642809"/>
    </source>
</evidence>